<dbReference type="KEGG" id="dpl:KGM_206978"/>
<dbReference type="AlphaFoldDB" id="A0A212FBQ1"/>
<dbReference type="GO" id="GO:0005819">
    <property type="term" value="C:spindle"/>
    <property type="evidence" value="ECO:0007669"/>
    <property type="project" value="UniProtKB-SubCell"/>
</dbReference>
<comment type="caution">
    <text evidence="6">The sequence shown here is derived from an EMBL/GenBank/DDBJ whole genome shotgun (WGS) entry which is preliminary data.</text>
</comment>
<evidence type="ECO:0000256" key="1">
    <source>
        <dbReference type="ARBA" id="ARBA00004186"/>
    </source>
</evidence>
<dbReference type="PANTHER" id="PTHR14695:SF4">
    <property type="entry name" value="PROTEIN NESSUN DORMA"/>
    <property type="match status" value="1"/>
</dbReference>
<evidence type="ECO:0000259" key="5">
    <source>
        <dbReference type="Pfam" id="PF23762"/>
    </source>
</evidence>
<dbReference type="Gene3D" id="2.160.20.10">
    <property type="entry name" value="Single-stranded right-handed beta-helix, Pectin lyase-like"/>
    <property type="match status" value="1"/>
</dbReference>
<evidence type="ECO:0000313" key="6">
    <source>
        <dbReference type="EMBL" id="OWR51171.1"/>
    </source>
</evidence>
<dbReference type="STRING" id="278856.A0A212FBQ1"/>
<sequence>MVAVFTFTRSDNDILQELLRVFSSGRCTAREQWSMQAELLVEPVGWDALWKLSKDFCKKFEVRYPCVAYITVMSVNFEDLSANVDVLRVQHEAVSLPESIVSVPLIELWPTIKQREQCVNAASTAEFIDLMRFFYDNIWMPWDDQDDKVLLPNTIEDRMNLWMELHNGTIPNYIARSITLLRTSAINAHQKLQELDSSLCEGDFADDDDSLLPPNYISLCAELNARLDGLMSKWTLYENPLIREQYLVKTMKKYQRNKSKKNVIALWQGGDIAEFKNITKFLETRVTYDHTLTITMSAEEALSLEPNEVVVCSKQYEIPEISLSQITLCSIGGATLKASDMRSCLLMLSDVCQIQDMTLHCSSVNTVIVMLSGTLHVKNCMLLDDSSNFQSDFAQGIVAMSGAKVILEDCTFENFYSGIVIHKGAQMELRNCLIKKCGVGIQMYSGAQVKLDGVIVEECTEQCIRCEMENGIVKTEMDGLEMINCKIGSGDLQKEIYVTQDVNM</sequence>
<dbReference type="InterPro" id="IPR057508">
    <property type="entry name" value="SHCBP-like_N"/>
</dbReference>
<dbReference type="Pfam" id="PF13229">
    <property type="entry name" value="Beta_helix"/>
    <property type="match status" value="1"/>
</dbReference>
<accession>A0A212FBQ1</accession>
<gene>
    <name evidence="6" type="ORF">KGM_206978</name>
</gene>
<dbReference type="EMBL" id="AGBW02009293">
    <property type="protein sequence ID" value="OWR51171.1"/>
    <property type="molecule type" value="Genomic_DNA"/>
</dbReference>
<keyword evidence="3" id="KW-0206">Cytoskeleton</keyword>
<evidence type="ECO:0000313" key="7">
    <source>
        <dbReference type="Proteomes" id="UP000007151"/>
    </source>
</evidence>
<feature type="domain" description="Right handed beta helix" evidence="4">
    <location>
        <begin position="382"/>
        <end position="470"/>
    </location>
</feature>
<keyword evidence="7" id="KW-1185">Reference proteome</keyword>
<dbReference type="InterPro" id="IPR011050">
    <property type="entry name" value="Pectin_lyase_fold/virulence"/>
</dbReference>
<dbReference type="InterPro" id="IPR045140">
    <property type="entry name" value="SHCBP1-like"/>
</dbReference>
<evidence type="ECO:0000256" key="2">
    <source>
        <dbReference type="ARBA" id="ARBA00022490"/>
    </source>
</evidence>
<dbReference type="GO" id="GO:0007283">
    <property type="term" value="P:spermatogenesis"/>
    <property type="evidence" value="ECO:0007669"/>
    <property type="project" value="TreeGrafter"/>
</dbReference>
<dbReference type="InterPro" id="IPR012334">
    <property type="entry name" value="Pectin_lyas_fold"/>
</dbReference>
<keyword evidence="2" id="KW-0963">Cytoplasm</keyword>
<comment type="subcellular location">
    <subcellularLocation>
        <location evidence="1">Cytoplasm</location>
        <location evidence="1">Cytoskeleton</location>
        <location evidence="1">Spindle</location>
    </subcellularLocation>
</comment>
<reference evidence="6 7" key="1">
    <citation type="journal article" date="2011" name="Cell">
        <title>The monarch butterfly genome yields insights into long-distance migration.</title>
        <authorList>
            <person name="Zhan S."/>
            <person name="Merlin C."/>
            <person name="Boore J.L."/>
            <person name="Reppert S.M."/>
        </authorList>
    </citation>
    <scope>NUCLEOTIDE SEQUENCE [LARGE SCALE GENOMIC DNA]</scope>
    <source>
        <strain evidence="6">F-2</strain>
    </source>
</reference>
<protein>
    <submittedName>
        <fullName evidence="6">SHC SH2 domain-binding protein 1 B</fullName>
    </submittedName>
</protein>
<evidence type="ECO:0000256" key="3">
    <source>
        <dbReference type="ARBA" id="ARBA00023212"/>
    </source>
</evidence>
<name>A0A212FBQ1_DANPL</name>
<feature type="domain" description="SHC SH2" evidence="5">
    <location>
        <begin position="29"/>
        <end position="243"/>
    </location>
</feature>
<dbReference type="PANTHER" id="PTHR14695">
    <property type="entry name" value="SHC SH2-DOMAIN BINDING PROTEIN 1-RELATED"/>
    <property type="match status" value="1"/>
</dbReference>
<evidence type="ECO:0000259" key="4">
    <source>
        <dbReference type="Pfam" id="PF13229"/>
    </source>
</evidence>
<dbReference type="GO" id="GO:0007112">
    <property type="term" value="P:male meiosis cytokinesis"/>
    <property type="evidence" value="ECO:0007669"/>
    <property type="project" value="TreeGrafter"/>
</dbReference>
<dbReference type="Proteomes" id="UP000007151">
    <property type="component" value="Unassembled WGS sequence"/>
</dbReference>
<organism evidence="6 7">
    <name type="scientific">Danaus plexippus plexippus</name>
    <dbReference type="NCBI Taxonomy" id="278856"/>
    <lineage>
        <taxon>Eukaryota</taxon>
        <taxon>Metazoa</taxon>
        <taxon>Ecdysozoa</taxon>
        <taxon>Arthropoda</taxon>
        <taxon>Hexapoda</taxon>
        <taxon>Insecta</taxon>
        <taxon>Pterygota</taxon>
        <taxon>Neoptera</taxon>
        <taxon>Endopterygota</taxon>
        <taxon>Lepidoptera</taxon>
        <taxon>Glossata</taxon>
        <taxon>Ditrysia</taxon>
        <taxon>Papilionoidea</taxon>
        <taxon>Nymphalidae</taxon>
        <taxon>Danainae</taxon>
        <taxon>Danaini</taxon>
        <taxon>Danaina</taxon>
        <taxon>Danaus</taxon>
        <taxon>Danaus</taxon>
    </lineage>
</organism>
<dbReference type="OrthoDB" id="5978115at2759"/>
<dbReference type="SUPFAM" id="SSF51126">
    <property type="entry name" value="Pectin lyase-like"/>
    <property type="match status" value="1"/>
</dbReference>
<proteinExistence type="predicted"/>
<dbReference type="FunCoup" id="A0A212FBQ1">
    <property type="interactions" value="149"/>
</dbReference>
<dbReference type="InterPro" id="IPR039448">
    <property type="entry name" value="Beta_helix"/>
</dbReference>
<dbReference type="eggNOG" id="ENOG502QUQ2">
    <property type="taxonomic scope" value="Eukaryota"/>
</dbReference>
<dbReference type="Pfam" id="PF23762">
    <property type="entry name" value="SHCBP_N"/>
    <property type="match status" value="1"/>
</dbReference>